<dbReference type="SUPFAM" id="SSF54001">
    <property type="entry name" value="Cysteine proteinases"/>
    <property type="match status" value="1"/>
</dbReference>
<dbReference type="PANTHER" id="PTHR12606">
    <property type="entry name" value="SENTRIN/SUMO-SPECIFIC PROTEASE"/>
    <property type="match status" value="1"/>
</dbReference>
<dbReference type="EMBL" id="JAULSW010000003">
    <property type="protein sequence ID" value="KAK3387996.1"/>
    <property type="molecule type" value="Genomic_DNA"/>
</dbReference>
<evidence type="ECO:0000259" key="6">
    <source>
        <dbReference type="PROSITE" id="PS50600"/>
    </source>
</evidence>
<sequence>MASRVIEIPDDDTPGNNSSAIRGPGFMPSITHMSPTGLQSLEGHNWLNDEIINGILEMLVSLRPEFHTIKSNLLSPTANYASDPVSSDENIRKHIPFQSPNDVAVLIVNLQGTHWACIVIDAGNREFQIYDSLPNSPQMDDLAHVARKIVRAKFAKAVQGLEAGHGWTVHFMNSLMQRNGNDCGIHALVSAMCVVLRRGVKPDLPDKINCKMWRWLFRALATPDRATHHDRHDGTLLASIPPEFKQFDPRHMKTRDILADARQAQTFINELISHADRNVWVCDDALLNCDLWLQESSLFRPNRRADIDIAKRAQRYLRLRMVTAKFTRTRLGRLAMDDAVRALERVAMVEGVYYDRMSRLEDVFLDCPFQGAAWKGQPRNR</sequence>
<gene>
    <name evidence="7" type="ORF">B0H63DRAFT_448781</name>
</gene>
<keyword evidence="2" id="KW-0645">Protease</keyword>
<dbReference type="Pfam" id="PF02902">
    <property type="entry name" value="Peptidase_C48"/>
    <property type="match status" value="1"/>
</dbReference>
<dbReference type="GO" id="GO:0016929">
    <property type="term" value="F:deSUMOylase activity"/>
    <property type="evidence" value="ECO:0007669"/>
    <property type="project" value="TreeGrafter"/>
</dbReference>
<dbReference type="GO" id="GO:0005634">
    <property type="term" value="C:nucleus"/>
    <property type="evidence" value="ECO:0007669"/>
    <property type="project" value="TreeGrafter"/>
</dbReference>
<evidence type="ECO:0000256" key="3">
    <source>
        <dbReference type="ARBA" id="ARBA00022801"/>
    </source>
</evidence>
<name>A0AAE0U228_9PEZI</name>
<evidence type="ECO:0000313" key="8">
    <source>
        <dbReference type="Proteomes" id="UP001285441"/>
    </source>
</evidence>
<accession>A0AAE0U228</accession>
<feature type="domain" description="Ubiquitin-like protease family profile" evidence="6">
    <location>
        <begin position="31"/>
        <end position="194"/>
    </location>
</feature>
<dbReference type="PROSITE" id="PS50600">
    <property type="entry name" value="ULP_PROTEASE"/>
    <property type="match status" value="1"/>
</dbReference>
<proteinExistence type="inferred from homology"/>
<dbReference type="Proteomes" id="UP001285441">
    <property type="component" value="Unassembled WGS sequence"/>
</dbReference>
<dbReference type="Gene3D" id="3.30.310.130">
    <property type="entry name" value="Ubiquitin-related"/>
    <property type="match status" value="1"/>
</dbReference>
<comment type="caution">
    <text evidence="7">The sequence shown here is derived from an EMBL/GenBank/DDBJ whole genome shotgun (WGS) entry which is preliminary data.</text>
</comment>
<dbReference type="Gene3D" id="1.10.418.20">
    <property type="match status" value="1"/>
</dbReference>
<dbReference type="GO" id="GO:0016926">
    <property type="term" value="P:protein desumoylation"/>
    <property type="evidence" value="ECO:0007669"/>
    <property type="project" value="TreeGrafter"/>
</dbReference>
<dbReference type="InterPro" id="IPR003653">
    <property type="entry name" value="Peptidase_C48_C"/>
</dbReference>
<feature type="region of interest" description="Disordered" evidence="5">
    <location>
        <begin position="1"/>
        <end position="22"/>
    </location>
</feature>
<protein>
    <recommendedName>
        <fullName evidence="6">Ubiquitin-like protease family profile domain-containing protein</fullName>
    </recommendedName>
</protein>
<keyword evidence="3" id="KW-0378">Hydrolase</keyword>
<evidence type="ECO:0000313" key="7">
    <source>
        <dbReference type="EMBL" id="KAK3387996.1"/>
    </source>
</evidence>
<keyword evidence="8" id="KW-1185">Reference proteome</keyword>
<reference evidence="7" key="2">
    <citation type="submission" date="2023-06" db="EMBL/GenBank/DDBJ databases">
        <authorList>
            <consortium name="Lawrence Berkeley National Laboratory"/>
            <person name="Haridas S."/>
            <person name="Hensen N."/>
            <person name="Bonometti L."/>
            <person name="Westerberg I."/>
            <person name="Brannstrom I.O."/>
            <person name="Guillou S."/>
            <person name="Cros-Aarteil S."/>
            <person name="Calhoun S."/>
            <person name="Kuo A."/>
            <person name="Mondo S."/>
            <person name="Pangilinan J."/>
            <person name="Riley R."/>
            <person name="LaButti K."/>
            <person name="Andreopoulos B."/>
            <person name="Lipzen A."/>
            <person name="Chen C."/>
            <person name="Yanf M."/>
            <person name="Daum C."/>
            <person name="Ng V."/>
            <person name="Clum A."/>
            <person name="Steindorff A."/>
            <person name="Ohm R."/>
            <person name="Martin F."/>
            <person name="Silar P."/>
            <person name="Natvig D."/>
            <person name="Lalanne C."/>
            <person name="Gautier V."/>
            <person name="Ament-velasquez S.L."/>
            <person name="Kruys A."/>
            <person name="Hutchinson M.I."/>
            <person name="Powell A.J."/>
            <person name="Barry K."/>
            <person name="Miller A.N."/>
            <person name="Grigoriev I.V."/>
            <person name="Debuchy R."/>
            <person name="Gladieux P."/>
            <person name="Thoren M.H."/>
            <person name="Johannesson H."/>
        </authorList>
    </citation>
    <scope>NUCLEOTIDE SEQUENCE</scope>
    <source>
        <strain evidence="7">CBS 232.78</strain>
    </source>
</reference>
<evidence type="ECO:0000256" key="1">
    <source>
        <dbReference type="ARBA" id="ARBA00005234"/>
    </source>
</evidence>
<comment type="similarity">
    <text evidence="1">Belongs to the peptidase C48 family.</text>
</comment>
<organism evidence="7 8">
    <name type="scientific">Podospora didyma</name>
    <dbReference type="NCBI Taxonomy" id="330526"/>
    <lineage>
        <taxon>Eukaryota</taxon>
        <taxon>Fungi</taxon>
        <taxon>Dikarya</taxon>
        <taxon>Ascomycota</taxon>
        <taxon>Pezizomycotina</taxon>
        <taxon>Sordariomycetes</taxon>
        <taxon>Sordariomycetidae</taxon>
        <taxon>Sordariales</taxon>
        <taxon>Podosporaceae</taxon>
        <taxon>Podospora</taxon>
    </lineage>
</organism>
<reference evidence="7" key="1">
    <citation type="journal article" date="2023" name="Mol. Phylogenet. Evol.">
        <title>Genome-scale phylogeny and comparative genomics of the fungal order Sordariales.</title>
        <authorList>
            <person name="Hensen N."/>
            <person name="Bonometti L."/>
            <person name="Westerberg I."/>
            <person name="Brannstrom I.O."/>
            <person name="Guillou S."/>
            <person name="Cros-Aarteil S."/>
            <person name="Calhoun S."/>
            <person name="Haridas S."/>
            <person name="Kuo A."/>
            <person name="Mondo S."/>
            <person name="Pangilinan J."/>
            <person name="Riley R."/>
            <person name="LaButti K."/>
            <person name="Andreopoulos B."/>
            <person name="Lipzen A."/>
            <person name="Chen C."/>
            <person name="Yan M."/>
            <person name="Daum C."/>
            <person name="Ng V."/>
            <person name="Clum A."/>
            <person name="Steindorff A."/>
            <person name="Ohm R.A."/>
            <person name="Martin F."/>
            <person name="Silar P."/>
            <person name="Natvig D.O."/>
            <person name="Lalanne C."/>
            <person name="Gautier V."/>
            <person name="Ament-Velasquez S.L."/>
            <person name="Kruys A."/>
            <person name="Hutchinson M.I."/>
            <person name="Powell A.J."/>
            <person name="Barry K."/>
            <person name="Miller A.N."/>
            <person name="Grigoriev I.V."/>
            <person name="Debuchy R."/>
            <person name="Gladieux P."/>
            <person name="Hiltunen Thoren M."/>
            <person name="Johannesson H."/>
        </authorList>
    </citation>
    <scope>NUCLEOTIDE SEQUENCE</scope>
    <source>
        <strain evidence="7">CBS 232.78</strain>
    </source>
</reference>
<keyword evidence="4" id="KW-0788">Thiol protease</keyword>
<dbReference type="PANTHER" id="PTHR12606:SF141">
    <property type="entry name" value="GH15225P-RELATED"/>
    <property type="match status" value="1"/>
</dbReference>
<dbReference type="GO" id="GO:0006508">
    <property type="term" value="P:proteolysis"/>
    <property type="evidence" value="ECO:0007669"/>
    <property type="project" value="UniProtKB-KW"/>
</dbReference>
<evidence type="ECO:0000256" key="2">
    <source>
        <dbReference type="ARBA" id="ARBA00022670"/>
    </source>
</evidence>
<evidence type="ECO:0000256" key="4">
    <source>
        <dbReference type="ARBA" id="ARBA00022807"/>
    </source>
</evidence>
<evidence type="ECO:0000256" key="5">
    <source>
        <dbReference type="SAM" id="MobiDB-lite"/>
    </source>
</evidence>
<dbReference type="AlphaFoldDB" id="A0AAE0U228"/>
<dbReference type="InterPro" id="IPR038765">
    <property type="entry name" value="Papain-like_cys_pep_sf"/>
</dbReference>